<evidence type="ECO:0000313" key="3">
    <source>
        <dbReference type="EMBL" id="KAG2652080.1"/>
    </source>
</evidence>
<comment type="caution">
    <text evidence="3">The sequence shown here is derived from an EMBL/GenBank/DDBJ whole genome shotgun (WGS) entry which is preliminary data.</text>
</comment>
<dbReference type="OrthoDB" id="10255522at2759"/>
<gene>
    <name evidence="3" type="ORF">PVAP13_1NG331900</name>
</gene>
<keyword evidence="4" id="KW-1185">Reference proteome</keyword>
<reference evidence="3" key="1">
    <citation type="submission" date="2020-05" db="EMBL/GenBank/DDBJ databases">
        <title>WGS assembly of Panicum virgatum.</title>
        <authorList>
            <person name="Lovell J.T."/>
            <person name="Jenkins J."/>
            <person name="Shu S."/>
            <person name="Juenger T.E."/>
            <person name="Schmutz J."/>
        </authorList>
    </citation>
    <scope>NUCLEOTIDE SEQUENCE</scope>
    <source>
        <strain evidence="3">AP13</strain>
    </source>
</reference>
<sequence length="1786" mass="199154">MGDHSDSDSSPKSSSSSSPSSPSARRRSSPQRGQAHSDESGSSDGVLVELPAQEARSPGADPDGGVLVNMPAEDATSGETFEDAPDDLAASGSRSARALDESMAVIDFPEVSSAGAELRKYQEEKEAFAREAVALRRMLQEMVGQEASVPLHGEDPDEMPLHSMLDDCSRLVLELNAVARAREQEIESLHMRVAEAEVSREVADVYLGSWREGSEQAVGRMLASIDAVVGQDDASIEDADQDGISILERKTSSLVEKYKQISMGIEQLEQVITEVKPGFLATGQGDLATILGIVTEELVSSKRNEVDFLQKLNTFAEEKKALSDELEEVKAARDAANAEASKAKAEFEQMEHKLSTTKEKLSMAVTKGKSLVQHRDSLKQALAEKTAELQSCMTELQKKSDALQAAEGRVEDLRVSLDEKTIEHENCLDELRETYSSWEAAKASIEQLNEANSAFTSLQASLSLKDGVLQHIEEIMSEATFPDDLLSLEMADRLEWLIEQKKIADMIFSEHHKVKVVLSSVDIPHSVLTGELDSQISWLVSSLNQARGDVARLHSESADMLARLAANESKLVSMHEEIDRLTIVLLEEKQEKDMLVNEQSELMSLYNDAIDKLSVASSQNKELIKAFAEFSDVTLEGNEPLDTAKLVQQSLSNIQQRTKSFPIETDSFEKLQTFIYTLDQESSLCKIILEEDMIDRSVRTGELHRMAEEIHVLKNEKDSLQKELERVDERSSLLREKLSMAVKKGKGLVHEREGLKQVLDQKSSEIENLKQVLEGKNSEIEKLKYALNENKSETENMKEVLDIKNSEIEKLKHAFDENNSIAENLKQVLDGKNSEIERLKHALDESCMETENLNQALIEKTSEADKIKQELGAKNIDIENLRHEIESRELSMTDLREHIEHVSLQSAHFEKLQLDILTLNDEKGKLESMLEEARASLGTLADSISSLALPVDQPFEEPMEKIGQIAQYIQESQVAKSSLDYELHKANEQITLHASRLSDALSTINVLEDELRKVNDHISSLSEEKRQVHLHTAAVEEELEKTNEELAINVSKLEDANATINLLQDELSQAGSNISILDAEKNEAEVKHETEINALNAKLAKCLEELDRTHGNLQSHSTEHHGYLEKLSMLVMDDSCLSLMAEEFGKTISSLREMGLIVKSMHEQLSAKGFQNDAVAEESEQFSTLLSLPDYNSFVTERLVNSETRKGNIDDTLSFSTIFEQLNSQAEYFSSFLKDLSSYMNGNIMLVLRSLQLASNNFAHILEEHSTLKIELGNKDAHNRAQESEVLSLQKELRAMSSKCIYCIQKIKIVFDDVVDLGYAIELATGRSSTRSELEITVSDLMDEDADDYNKVADALLSTITILKSKSEELSAIKGCVITALDEFKVRLKQAESATEIAAHDHQLLLERACMLEKELETLQDECNRMELKMQEYQEREGTLKARELELLSLEHTQITTDRGTDDAISKDQMEALVEKINKLNLLSDESHLQREEAALPSPIDKLFAVIDEFNALQREVETLRYENEYLQLNVESYTREIEQLREVCRNSDLNNRELESKSSELLEVTVSMDRMIQRLGYLGGKDLVEDNKPTTTQALLSKLEKLIIASSTEAGNTKSIIQELGAKLQSREKAVDELSTKVKMLENLYHARLAQPDSSKDRSFEASSSAIGSDVSEIEDVGPVGKASISSVSTAAHARTMRKGSSDHLVLNIGSDSERLIAAQDSDDKGRIKSLHTSGLIPAQGKHIADRVDAIWVSGSQILMNRPRARLGLMVYSLLLHLWLLGSIL</sequence>
<keyword evidence="1" id="KW-0175">Coiled coil</keyword>
<evidence type="ECO:0000313" key="4">
    <source>
        <dbReference type="Proteomes" id="UP000823388"/>
    </source>
</evidence>
<dbReference type="Proteomes" id="UP000823388">
    <property type="component" value="Chromosome 1N"/>
</dbReference>
<feature type="compositionally biased region" description="Low complexity" evidence="2">
    <location>
        <begin position="10"/>
        <end position="23"/>
    </location>
</feature>
<feature type="region of interest" description="Disordered" evidence="2">
    <location>
        <begin position="1"/>
        <end position="91"/>
    </location>
</feature>
<dbReference type="Gene3D" id="1.10.287.1490">
    <property type="match status" value="1"/>
</dbReference>
<feature type="coiled-coil region" evidence="1">
    <location>
        <begin position="111"/>
        <end position="138"/>
    </location>
</feature>
<evidence type="ECO:0000256" key="2">
    <source>
        <dbReference type="SAM" id="MobiDB-lite"/>
    </source>
</evidence>
<proteinExistence type="predicted"/>
<feature type="coiled-coil region" evidence="1">
    <location>
        <begin position="1618"/>
        <end position="1645"/>
    </location>
</feature>
<feature type="coiled-coil region" evidence="1">
    <location>
        <begin position="997"/>
        <end position="1105"/>
    </location>
</feature>
<feature type="coiled-coil region" evidence="1">
    <location>
        <begin position="822"/>
        <end position="936"/>
    </location>
</feature>
<dbReference type="PANTHER" id="PTHR43939">
    <property type="entry name" value="COILED-COIL DOMAIN-CONTAINING PROTEIN 158"/>
    <property type="match status" value="1"/>
</dbReference>
<organism evidence="3 4">
    <name type="scientific">Panicum virgatum</name>
    <name type="common">Blackwell switchgrass</name>
    <dbReference type="NCBI Taxonomy" id="38727"/>
    <lineage>
        <taxon>Eukaryota</taxon>
        <taxon>Viridiplantae</taxon>
        <taxon>Streptophyta</taxon>
        <taxon>Embryophyta</taxon>
        <taxon>Tracheophyta</taxon>
        <taxon>Spermatophyta</taxon>
        <taxon>Magnoliopsida</taxon>
        <taxon>Liliopsida</taxon>
        <taxon>Poales</taxon>
        <taxon>Poaceae</taxon>
        <taxon>PACMAD clade</taxon>
        <taxon>Panicoideae</taxon>
        <taxon>Panicodae</taxon>
        <taxon>Paniceae</taxon>
        <taxon>Panicinae</taxon>
        <taxon>Panicum</taxon>
        <taxon>Panicum sect. Hiantes</taxon>
    </lineage>
</organism>
<dbReference type="EMBL" id="CM029038">
    <property type="protein sequence ID" value="KAG2652080.1"/>
    <property type="molecule type" value="Genomic_DNA"/>
</dbReference>
<accession>A0A8T0WW71</accession>
<feature type="coiled-coil region" evidence="1">
    <location>
        <begin position="1524"/>
        <end position="1558"/>
    </location>
</feature>
<evidence type="ECO:0000256" key="1">
    <source>
        <dbReference type="SAM" id="Coils"/>
    </source>
</evidence>
<name>A0A8T0WW71_PANVG</name>
<feature type="coiled-coil region" evidence="1">
    <location>
        <begin position="1416"/>
        <end position="1443"/>
    </location>
</feature>
<feature type="coiled-coil region" evidence="1">
    <location>
        <begin position="703"/>
        <end position="793"/>
    </location>
</feature>
<feature type="coiled-coil region" evidence="1">
    <location>
        <begin position="312"/>
        <end position="448"/>
    </location>
</feature>
<protein>
    <submittedName>
        <fullName evidence="3">Uncharacterized protein</fullName>
    </submittedName>
</protein>
<dbReference type="PANTHER" id="PTHR43939:SF68">
    <property type="entry name" value="CENTROSOMAL PROTEIN OF 290 KDA-LIKE"/>
    <property type="match status" value="1"/>
</dbReference>